<evidence type="ECO:0000256" key="1">
    <source>
        <dbReference type="SAM" id="Phobius"/>
    </source>
</evidence>
<dbReference type="Proteomes" id="UP000308038">
    <property type="component" value="Unassembled WGS sequence"/>
</dbReference>
<reference evidence="2 3" key="1">
    <citation type="submission" date="2019-04" db="EMBL/GenBank/DDBJ databases">
        <title>Microbes associate with the intestines of laboratory mice.</title>
        <authorList>
            <person name="Navarre W."/>
            <person name="Wong E."/>
            <person name="Huang K.C."/>
            <person name="Tropini C."/>
            <person name="Ng K."/>
            <person name="Yu B."/>
        </authorList>
    </citation>
    <scope>NUCLEOTIDE SEQUENCE [LARGE SCALE GENOMIC DNA]</scope>
    <source>
        <strain evidence="2 3">NM83_B4-11</strain>
    </source>
</reference>
<organism evidence="2 3">
    <name type="scientific">Sphingomonas olei</name>
    <dbReference type="NCBI Taxonomy" id="1886787"/>
    <lineage>
        <taxon>Bacteria</taxon>
        <taxon>Pseudomonadati</taxon>
        <taxon>Pseudomonadota</taxon>
        <taxon>Alphaproteobacteria</taxon>
        <taxon>Sphingomonadales</taxon>
        <taxon>Sphingomonadaceae</taxon>
        <taxon>Sphingomonas</taxon>
    </lineage>
</organism>
<accession>A0ABY2QFS9</accession>
<keyword evidence="3" id="KW-1185">Reference proteome</keyword>
<keyword evidence="1" id="KW-1133">Transmembrane helix</keyword>
<dbReference type="RefSeq" id="WP_046408675.1">
    <property type="nucleotide sequence ID" value="NZ_SSTI01000008.1"/>
</dbReference>
<keyword evidence="1" id="KW-0472">Membrane</keyword>
<comment type="caution">
    <text evidence="2">The sequence shown here is derived from an EMBL/GenBank/DDBJ whole genome shotgun (WGS) entry which is preliminary data.</text>
</comment>
<name>A0ABY2QFS9_9SPHN</name>
<feature type="transmembrane region" description="Helical" evidence="1">
    <location>
        <begin position="91"/>
        <end position="109"/>
    </location>
</feature>
<gene>
    <name evidence="2" type="ORF">E5988_11630</name>
</gene>
<keyword evidence="1" id="KW-0812">Transmembrane</keyword>
<evidence type="ECO:0000313" key="2">
    <source>
        <dbReference type="EMBL" id="THG39337.1"/>
    </source>
</evidence>
<evidence type="ECO:0008006" key="4">
    <source>
        <dbReference type="Google" id="ProtNLM"/>
    </source>
</evidence>
<dbReference type="EMBL" id="SSTI01000008">
    <property type="protein sequence ID" value="THG39337.1"/>
    <property type="molecule type" value="Genomic_DNA"/>
</dbReference>
<sequence>MDYKKLGFGLGLFSIALGVAELVAARRITRSLDAEGHETLVKAFGARELLAGANLLAAPAVATNVWNRAAGDVMDIAAAGAAVRNSPKNRAAWGTLAFVVGALVLDTWVARGLDKQTGKTFPVDAGPLAA</sequence>
<proteinExistence type="predicted"/>
<evidence type="ECO:0000313" key="3">
    <source>
        <dbReference type="Proteomes" id="UP000308038"/>
    </source>
</evidence>
<protein>
    <recommendedName>
        <fullName evidence="4">DUF4267 domain-containing protein</fullName>
    </recommendedName>
</protein>